<evidence type="ECO:0000313" key="15">
    <source>
        <dbReference type="Proteomes" id="UP001652700"/>
    </source>
</evidence>
<proteinExistence type="inferred from homology"/>
<dbReference type="EnsemblMetazoa" id="XM_050661593.1">
    <property type="protein sequence ID" value="XP_050517550.1"/>
    <property type="gene ID" value="LOC126892119"/>
</dbReference>
<dbReference type="InterPro" id="IPR045249">
    <property type="entry name" value="HARBI1-like"/>
</dbReference>
<organism evidence="14 15">
    <name type="scientific">Diabrotica virgifera virgifera</name>
    <name type="common">western corn rootworm</name>
    <dbReference type="NCBI Taxonomy" id="50390"/>
    <lineage>
        <taxon>Eukaryota</taxon>
        <taxon>Metazoa</taxon>
        <taxon>Ecdysozoa</taxon>
        <taxon>Arthropoda</taxon>
        <taxon>Hexapoda</taxon>
        <taxon>Insecta</taxon>
        <taxon>Pterygota</taxon>
        <taxon>Neoptera</taxon>
        <taxon>Endopterygota</taxon>
        <taxon>Coleoptera</taxon>
        <taxon>Polyphaga</taxon>
        <taxon>Cucujiformia</taxon>
        <taxon>Chrysomeloidea</taxon>
        <taxon>Chrysomelidae</taxon>
        <taxon>Galerucinae</taxon>
        <taxon>Diabroticina</taxon>
        <taxon>Diabroticites</taxon>
        <taxon>Diabrotica</taxon>
    </lineage>
</organism>
<name>A0ABM5L536_DIAVI</name>
<evidence type="ECO:0000259" key="13">
    <source>
        <dbReference type="Pfam" id="PF13359"/>
    </source>
</evidence>
<comment type="function">
    <text evidence="12">Transposase-derived protein that may have nuclease activity. Does not have transposase activity.</text>
</comment>
<evidence type="ECO:0000256" key="3">
    <source>
        <dbReference type="ARBA" id="ARBA00004496"/>
    </source>
</evidence>
<comment type="similarity">
    <text evidence="4">Belongs to the HARBI1 family.</text>
</comment>
<evidence type="ECO:0000256" key="12">
    <source>
        <dbReference type="ARBA" id="ARBA00045850"/>
    </source>
</evidence>
<evidence type="ECO:0000256" key="6">
    <source>
        <dbReference type="ARBA" id="ARBA00022490"/>
    </source>
</evidence>
<evidence type="ECO:0000256" key="7">
    <source>
        <dbReference type="ARBA" id="ARBA00022722"/>
    </source>
</evidence>
<dbReference type="RefSeq" id="XP_050517550.1">
    <property type="nucleotide sequence ID" value="XM_050661593.1"/>
</dbReference>
<evidence type="ECO:0000256" key="1">
    <source>
        <dbReference type="ARBA" id="ARBA00001968"/>
    </source>
</evidence>
<keyword evidence="15" id="KW-1185">Reference proteome</keyword>
<evidence type="ECO:0000313" key="14">
    <source>
        <dbReference type="EnsemblMetazoa" id="XP_050517550.1"/>
    </source>
</evidence>
<reference evidence="14" key="1">
    <citation type="submission" date="2025-05" db="UniProtKB">
        <authorList>
            <consortium name="EnsemblMetazoa"/>
        </authorList>
    </citation>
    <scope>IDENTIFICATION</scope>
</reference>
<dbReference type="PANTHER" id="PTHR22930:SF289">
    <property type="entry name" value="DDE TNP4 DOMAIN-CONTAINING PROTEIN-RELATED"/>
    <property type="match status" value="1"/>
</dbReference>
<keyword evidence="7" id="KW-0540">Nuclease</keyword>
<dbReference type="PANTHER" id="PTHR22930">
    <property type="match status" value="1"/>
</dbReference>
<dbReference type="Proteomes" id="UP001652700">
    <property type="component" value="Unplaced"/>
</dbReference>
<dbReference type="GeneID" id="126892119"/>
<dbReference type="InterPro" id="IPR027806">
    <property type="entry name" value="HARBI1_dom"/>
</dbReference>
<dbReference type="PRINTS" id="PR02086">
    <property type="entry name" value="PUTNUCHARBI1"/>
</dbReference>
<protein>
    <recommendedName>
        <fullName evidence="5">Putative nuclease HARBI1</fullName>
    </recommendedName>
    <alternativeName>
        <fullName evidence="11">Harbinger transposase-derived nuclease</fullName>
    </alternativeName>
</protein>
<comment type="cofactor">
    <cofactor evidence="1">
        <name>a divalent metal cation</name>
        <dbReference type="ChEBI" id="CHEBI:60240"/>
    </cofactor>
</comment>
<evidence type="ECO:0000256" key="5">
    <source>
        <dbReference type="ARBA" id="ARBA00015519"/>
    </source>
</evidence>
<keyword evidence="10" id="KW-0539">Nucleus</keyword>
<sequence>MDLQELEELFEDDDEEIIYFLNNFRTYNVRERKNYMLEFDENEFSFRFRFPKNTVRQLVQELGPVLHHVNLMYHELDATAQVLITLRFYATGSFYIVMGDFGGIHKTTAGRIIKRVTDAIVSLRPQYVKFPNIEDIDNVQLSFYRFARFPKVIGAIDCTHIPIKSPGGNNAEFFRNRKGFFSLNVQVVCDANNYIMDVVCRWPGSCHDSHIFNNSSLKTRFENGEFMDKVLLGDSGYPVLNYLMTPLQNPQRAAEVLYNESHIASRIVIERTFGLLKSRFPILTCGMRCKLPFIQRIITACSVLHNIAIINREILVNEDAVDVDLEQVVAVHFHPGAIPVQRNFINYFETLL</sequence>
<dbReference type="InterPro" id="IPR026103">
    <property type="entry name" value="HARBI1_animal"/>
</dbReference>
<accession>A0ABM5L536</accession>
<evidence type="ECO:0000256" key="2">
    <source>
        <dbReference type="ARBA" id="ARBA00004123"/>
    </source>
</evidence>
<evidence type="ECO:0000256" key="4">
    <source>
        <dbReference type="ARBA" id="ARBA00006958"/>
    </source>
</evidence>
<evidence type="ECO:0000256" key="8">
    <source>
        <dbReference type="ARBA" id="ARBA00022723"/>
    </source>
</evidence>
<evidence type="ECO:0000256" key="11">
    <source>
        <dbReference type="ARBA" id="ARBA00030126"/>
    </source>
</evidence>
<keyword evidence="8" id="KW-0479">Metal-binding</keyword>
<feature type="domain" description="DDE Tnp4" evidence="13">
    <location>
        <begin position="156"/>
        <end position="306"/>
    </location>
</feature>
<comment type="subcellular location">
    <subcellularLocation>
        <location evidence="3">Cytoplasm</location>
    </subcellularLocation>
    <subcellularLocation>
        <location evidence="2">Nucleus</location>
    </subcellularLocation>
</comment>
<dbReference type="Pfam" id="PF13359">
    <property type="entry name" value="DDE_Tnp_4"/>
    <property type="match status" value="1"/>
</dbReference>
<keyword evidence="9" id="KW-0378">Hydrolase</keyword>
<evidence type="ECO:0000256" key="9">
    <source>
        <dbReference type="ARBA" id="ARBA00022801"/>
    </source>
</evidence>
<keyword evidence="6" id="KW-0963">Cytoplasm</keyword>
<evidence type="ECO:0000256" key="10">
    <source>
        <dbReference type="ARBA" id="ARBA00023242"/>
    </source>
</evidence>